<dbReference type="Gene3D" id="1.10.10.10">
    <property type="entry name" value="Winged helix-like DNA-binding domain superfamily/Winged helix DNA-binding domain"/>
    <property type="match status" value="1"/>
</dbReference>
<dbReference type="GO" id="GO:0003700">
    <property type="term" value="F:DNA-binding transcription factor activity"/>
    <property type="evidence" value="ECO:0007669"/>
    <property type="project" value="TreeGrafter"/>
</dbReference>
<dbReference type="InterPro" id="IPR036388">
    <property type="entry name" value="WH-like_DNA-bd_sf"/>
</dbReference>
<name>A0A3R9QIX6_9BACI</name>
<dbReference type="AlphaFoldDB" id="A0A3R9QIX6"/>
<dbReference type="SMART" id="SM00346">
    <property type="entry name" value="HTH_ICLR"/>
    <property type="match status" value="1"/>
</dbReference>
<protein>
    <submittedName>
        <fullName evidence="6">IclR family transcriptional regulator</fullName>
    </submittedName>
</protein>
<dbReference type="InterPro" id="IPR005471">
    <property type="entry name" value="Tscrpt_reg_IclR_N"/>
</dbReference>
<keyword evidence="1" id="KW-0805">Transcription regulation</keyword>
<dbReference type="GO" id="GO:0003677">
    <property type="term" value="F:DNA binding"/>
    <property type="evidence" value="ECO:0007669"/>
    <property type="project" value="UniProtKB-KW"/>
</dbReference>
<evidence type="ECO:0000259" key="4">
    <source>
        <dbReference type="PROSITE" id="PS51077"/>
    </source>
</evidence>
<dbReference type="PROSITE" id="PS51078">
    <property type="entry name" value="ICLR_ED"/>
    <property type="match status" value="1"/>
</dbReference>
<sequence length="263" mass="29425">MISYNSGVEIMEEKKGTKIQALQVGYTIIEVIAHHGQPMKFNEIISQTNVSNGNLYKYLNTLTSLGLLHRDKETGHYSLGSRFIEFGMMALNKEDIVSQTWSILQEVNLKSKETTILTVWSPEGPMIVKMINSSAGLNLGGQVGTYLPLHSATGKLFAAFKQDFAGEDWKQRQRQNLSEVKLELLDEDIEEIRKTGISFAKDALAPSINSIAVPIFNFNEELLGVITVLGFKDSLPVNMDNGLNRYFIEKSKEASRIFGARME</sequence>
<dbReference type="Gene3D" id="3.30.450.40">
    <property type="match status" value="1"/>
</dbReference>
<dbReference type="SUPFAM" id="SSF46785">
    <property type="entry name" value="Winged helix' DNA-binding domain"/>
    <property type="match status" value="1"/>
</dbReference>
<accession>A0A3R9QIX6</accession>
<dbReference type="Pfam" id="PF09339">
    <property type="entry name" value="HTH_IclR"/>
    <property type="match status" value="1"/>
</dbReference>
<dbReference type="InterPro" id="IPR014757">
    <property type="entry name" value="Tscrpt_reg_IclR_C"/>
</dbReference>
<dbReference type="Proteomes" id="UP000275076">
    <property type="component" value="Unassembled WGS sequence"/>
</dbReference>
<dbReference type="PROSITE" id="PS51077">
    <property type="entry name" value="HTH_ICLR"/>
    <property type="match status" value="1"/>
</dbReference>
<keyword evidence="7" id="KW-1185">Reference proteome</keyword>
<dbReference type="InterPro" id="IPR036390">
    <property type="entry name" value="WH_DNA-bd_sf"/>
</dbReference>
<proteinExistence type="predicted"/>
<comment type="caution">
    <text evidence="6">The sequence shown here is derived from an EMBL/GenBank/DDBJ whole genome shotgun (WGS) entry which is preliminary data.</text>
</comment>
<feature type="domain" description="IclR-ED" evidence="5">
    <location>
        <begin position="82"/>
        <end position="260"/>
    </location>
</feature>
<organism evidence="6 7">
    <name type="scientific">Salibacterium salarium</name>
    <dbReference type="NCBI Taxonomy" id="284579"/>
    <lineage>
        <taxon>Bacteria</taxon>
        <taxon>Bacillati</taxon>
        <taxon>Bacillota</taxon>
        <taxon>Bacilli</taxon>
        <taxon>Bacillales</taxon>
        <taxon>Bacillaceae</taxon>
    </lineage>
</organism>
<evidence type="ECO:0000256" key="1">
    <source>
        <dbReference type="ARBA" id="ARBA00023015"/>
    </source>
</evidence>
<feature type="domain" description="HTH iclR-type" evidence="4">
    <location>
        <begin position="19"/>
        <end position="81"/>
    </location>
</feature>
<dbReference type="InterPro" id="IPR050707">
    <property type="entry name" value="HTH_MetabolicPath_Reg"/>
</dbReference>
<keyword evidence="2" id="KW-0238">DNA-binding</keyword>
<dbReference type="OrthoDB" id="2288166at2"/>
<evidence type="ECO:0000313" key="7">
    <source>
        <dbReference type="Proteomes" id="UP000275076"/>
    </source>
</evidence>
<dbReference type="InterPro" id="IPR029016">
    <property type="entry name" value="GAF-like_dom_sf"/>
</dbReference>
<dbReference type="PANTHER" id="PTHR30136">
    <property type="entry name" value="HELIX-TURN-HELIX TRANSCRIPTIONAL REGULATOR, ICLR FAMILY"/>
    <property type="match status" value="1"/>
</dbReference>
<evidence type="ECO:0000259" key="5">
    <source>
        <dbReference type="PROSITE" id="PS51078"/>
    </source>
</evidence>
<evidence type="ECO:0000256" key="2">
    <source>
        <dbReference type="ARBA" id="ARBA00023125"/>
    </source>
</evidence>
<gene>
    <name evidence="6" type="ORF">D7Z54_20700</name>
</gene>
<dbReference type="EMBL" id="RBVX01000024">
    <property type="protein sequence ID" value="RSL31460.1"/>
    <property type="molecule type" value="Genomic_DNA"/>
</dbReference>
<reference evidence="6 7" key="1">
    <citation type="submission" date="2018-10" db="EMBL/GenBank/DDBJ databases">
        <title>Draft genome sequence of Bacillus salarius IM0101, isolated from a hypersaline soil in Inner Mongolia, China.</title>
        <authorList>
            <person name="Yamprayoonswat W."/>
            <person name="Boonvisut S."/>
            <person name="Jumpathong W."/>
            <person name="Sittihan S."/>
            <person name="Ruangsuj P."/>
            <person name="Wanthongcharoen S."/>
            <person name="Thongpramul N."/>
            <person name="Pimmason S."/>
            <person name="Yu B."/>
            <person name="Yasawong M."/>
        </authorList>
    </citation>
    <scope>NUCLEOTIDE SEQUENCE [LARGE SCALE GENOMIC DNA]</scope>
    <source>
        <strain evidence="6 7">IM0101</strain>
    </source>
</reference>
<dbReference type="SUPFAM" id="SSF55781">
    <property type="entry name" value="GAF domain-like"/>
    <property type="match status" value="1"/>
</dbReference>
<dbReference type="GO" id="GO:0045892">
    <property type="term" value="P:negative regulation of DNA-templated transcription"/>
    <property type="evidence" value="ECO:0007669"/>
    <property type="project" value="TreeGrafter"/>
</dbReference>
<evidence type="ECO:0000313" key="6">
    <source>
        <dbReference type="EMBL" id="RSL31460.1"/>
    </source>
</evidence>
<dbReference type="Pfam" id="PF01614">
    <property type="entry name" value="IclR_C"/>
    <property type="match status" value="1"/>
</dbReference>
<keyword evidence="3" id="KW-0804">Transcription</keyword>
<dbReference type="PANTHER" id="PTHR30136:SF8">
    <property type="entry name" value="TRANSCRIPTIONAL REGULATORY PROTEIN"/>
    <property type="match status" value="1"/>
</dbReference>
<evidence type="ECO:0000256" key="3">
    <source>
        <dbReference type="ARBA" id="ARBA00023163"/>
    </source>
</evidence>